<dbReference type="PANTHER" id="PTHR12949">
    <property type="entry name" value="RNA POLYMERASE III DNA DIRECTED -RELATED"/>
    <property type="match status" value="1"/>
</dbReference>
<evidence type="ECO:0000256" key="1">
    <source>
        <dbReference type="ARBA" id="ARBA00004123"/>
    </source>
</evidence>
<dbReference type="InterPro" id="IPR008806">
    <property type="entry name" value="RNA_pol_III_Rpc82_C"/>
</dbReference>
<dbReference type="Pfam" id="PF05645">
    <property type="entry name" value="RNA_pol_Rpc82"/>
    <property type="match status" value="1"/>
</dbReference>
<dbReference type="InterPro" id="IPR055207">
    <property type="entry name" value="POLR3C_WHD"/>
</dbReference>
<evidence type="ECO:0000256" key="4">
    <source>
        <dbReference type="ARBA" id="ARBA00016689"/>
    </source>
</evidence>
<feature type="region of interest" description="Disordered" evidence="10">
    <location>
        <begin position="330"/>
        <end position="395"/>
    </location>
</feature>
<comment type="subunit">
    <text evidence="3 9">Component of the RNA polymerase III (Pol III) complex consisting of 17 subunits.</text>
</comment>
<comment type="caution">
    <text evidence="14">The sequence shown here is derived from an EMBL/GenBank/DDBJ whole genome shotgun (WGS) entry which is preliminary data.</text>
</comment>
<evidence type="ECO:0000313" key="15">
    <source>
        <dbReference type="Proteomes" id="UP001217417"/>
    </source>
</evidence>
<evidence type="ECO:0000256" key="10">
    <source>
        <dbReference type="SAM" id="MobiDB-lite"/>
    </source>
</evidence>
<dbReference type="SUPFAM" id="SSF46785">
    <property type="entry name" value="Winged helix' DNA-binding domain"/>
    <property type="match status" value="1"/>
</dbReference>
<name>A0AAD7QQM4_9ASCO</name>
<feature type="compositionally biased region" description="Basic residues" evidence="10">
    <location>
        <begin position="330"/>
        <end position="348"/>
    </location>
</feature>
<proteinExistence type="inferred from homology"/>
<evidence type="ECO:0000256" key="6">
    <source>
        <dbReference type="ARBA" id="ARBA00023163"/>
    </source>
</evidence>
<dbReference type="Proteomes" id="UP001217417">
    <property type="component" value="Unassembled WGS sequence"/>
</dbReference>
<dbReference type="GO" id="GO:0003697">
    <property type="term" value="F:single-stranded DNA binding"/>
    <property type="evidence" value="ECO:0007669"/>
    <property type="project" value="UniProtKB-UniRule"/>
</dbReference>
<dbReference type="InterPro" id="IPR039748">
    <property type="entry name" value="RPC3"/>
</dbReference>
<evidence type="ECO:0000259" key="13">
    <source>
        <dbReference type="Pfam" id="PF22536"/>
    </source>
</evidence>
<dbReference type="Pfam" id="PF08221">
    <property type="entry name" value="HTH_9"/>
    <property type="match status" value="1"/>
</dbReference>
<dbReference type="PANTHER" id="PTHR12949:SF0">
    <property type="entry name" value="DNA-DIRECTED RNA POLYMERASE III SUBUNIT RPC3"/>
    <property type="match status" value="1"/>
</dbReference>
<comment type="function">
    <text evidence="8 9">DNA-dependent RNA polymerase catalyzes the transcription of DNA into RNA using the four ribonucleoside triphosphates as substrates. Specific core component of RNA polymerase III which synthesizes small RNAs, such as 5S rRNA and tRNAs.</text>
</comment>
<sequence>MSQYEKEFVILLLRDIYGDIAATVVDTLLKYGRLTLQLISRYSKVAPSTIQRALVPLVQNRFVLYWVDDNSGVDNATYVASTRNMYNMARSGAFVSYVLDRFPDAAGAPDIVKNLLLYGHIRASDYLAAQSASQAVMSRNALTLLLQHKLLTTLKRHEFNPQSDLYMRIFKRRLAAIPRSKTVSEAKREVQAHTEAQEEFQVLKRIHDDINDGLVAAANTTSNGTYGSRGYPLSESSPSKTVDESAVLALNHDKFAVLMRAQILVQLVSKRIGNVTAAVYRQVLDCMEPKLFRCVDNSDKAINVTSLEILRRLDADIELGSALVVQSSRKRSRSSSSRISKRQKRKHYRDGSVSGSDDSMPGSDILDIDSNRIGDDKQRDHSDNSEHDDDDNADDTVVTNSRIEHLNFHLALLSCNQNLPFMKKVGNKGGGEWTIDFGTLTARVRELEYDKLITQKQGPIACRLLRIIREKGRIDEKQLAQIALLPPKDIRSHLTALHEIGCLDLQEVPRGTDRAPSRTYYFWYHKPMGAYALMTQAVLKTIVRCYARVVEERGRRPGVMSKLLREDVRRDEANMLTPAEREEVRRVRGVEERFIAHLMKLDRLVLIFRDM</sequence>
<evidence type="ECO:0000256" key="5">
    <source>
        <dbReference type="ARBA" id="ARBA00022478"/>
    </source>
</evidence>
<dbReference type="InterPro" id="IPR036390">
    <property type="entry name" value="WH_DNA-bd_sf"/>
</dbReference>
<evidence type="ECO:0000313" key="14">
    <source>
        <dbReference type="EMBL" id="KAJ8099451.1"/>
    </source>
</evidence>
<feature type="domain" description="DNA-directed RNA polymerase III subunit RPC3 winged-helix" evidence="13">
    <location>
        <begin position="451"/>
        <end position="524"/>
    </location>
</feature>
<accession>A0AAD7QQM4</accession>
<evidence type="ECO:0000256" key="9">
    <source>
        <dbReference type="RuleBase" id="RU367076"/>
    </source>
</evidence>
<organism evidence="14 15">
    <name type="scientific">Lipomyces tetrasporus</name>
    <dbReference type="NCBI Taxonomy" id="54092"/>
    <lineage>
        <taxon>Eukaryota</taxon>
        <taxon>Fungi</taxon>
        <taxon>Dikarya</taxon>
        <taxon>Ascomycota</taxon>
        <taxon>Saccharomycotina</taxon>
        <taxon>Lipomycetes</taxon>
        <taxon>Lipomycetales</taxon>
        <taxon>Lipomycetaceae</taxon>
        <taxon>Lipomyces</taxon>
    </lineage>
</organism>
<evidence type="ECO:0000256" key="7">
    <source>
        <dbReference type="ARBA" id="ARBA00023242"/>
    </source>
</evidence>
<dbReference type="EMBL" id="JARPMG010000007">
    <property type="protein sequence ID" value="KAJ8099451.1"/>
    <property type="molecule type" value="Genomic_DNA"/>
</dbReference>
<reference evidence="14" key="1">
    <citation type="submission" date="2023-03" db="EMBL/GenBank/DDBJ databases">
        <title>Near-Complete genome sequence of Lipomyces tetrasporous NRRL Y-64009, an oleaginous yeast capable of growing on lignocellulosic hydrolysates.</title>
        <authorList>
            <consortium name="Lawrence Berkeley National Laboratory"/>
            <person name="Jagtap S.S."/>
            <person name="Liu J.-J."/>
            <person name="Walukiewicz H.E."/>
            <person name="Pangilinan J."/>
            <person name="Lipzen A."/>
            <person name="Ahrendt S."/>
            <person name="Koriabine M."/>
            <person name="Cobaugh K."/>
            <person name="Salamov A."/>
            <person name="Yoshinaga Y."/>
            <person name="Ng V."/>
            <person name="Daum C."/>
            <person name="Grigoriev I.V."/>
            <person name="Slininger P.J."/>
            <person name="Dien B.S."/>
            <person name="Jin Y.-S."/>
            <person name="Rao C.V."/>
        </authorList>
    </citation>
    <scope>NUCLEOTIDE SEQUENCE</scope>
    <source>
        <strain evidence="14">NRRL Y-64009</strain>
    </source>
</reference>
<dbReference type="GO" id="GO:0006351">
    <property type="term" value="P:DNA-templated transcription"/>
    <property type="evidence" value="ECO:0007669"/>
    <property type="project" value="InterPro"/>
</dbReference>
<evidence type="ECO:0000256" key="8">
    <source>
        <dbReference type="ARBA" id="ARBA00025127"/>
    </source>
</evidence>
<evidence type="ECO:0000259" key="12">
    <source>
        <dbReference type="Pfam" id="PF08221"/>
    </source>
</evidence>
<comment type="subcellular location">
    <subcellularLocation>
        <location evidence="1 9">Nucleus</location>
    </subcellularLocation>
</comment>
<dbReference type="GeneID" id="80885928"/>
<keyword evidence="6 9" id="KW-0804">Transcription</keyword>
<keyword evidence="5 9" id="KW-0240">DNA-directed RNA polymerase</keyword>
<dbReference type="RefSeq" id="XP_056042901.1">
    <property type="nucleotide sequence ID" value="XM_056190762.1"/>
</dbReference>
<gene>
    <name evidence="14" type="ORF">POJ06DRAFT_302376</name>
</gene>
<keyword evidence="15" id="KW-1185">Reference proteome</keyword>
<dbReference type="Gene3D" id="1.10.10.10">
    <property type="entry name" value="Winged helix-like DNA-binding domain superfamily/Winged helix DNA-binding domain"/>
    <property type="match status" value="3"/>
</dbReference>
<feature type="domain" description="RNA polymerase III Rpc82 C -terminal" evidence="11">
    <location>
        <begin position="141"/>
        <end position="442"/>
    </location>
</feature>
<feature type="compositionally biased region" description="Basic and acidic residues" evidence="10">
    <location>
        <begin position="369"/>
        <end position="385"/>
    </location>
</feature>
<dbReference type="InterPro" id="IPR013197">
    <property type="entry name" value="RNA_pol_III_RPC82-rel_HTH"/>
</dbReference>
<evidence type="ECO:0000256" key="2">
    <source>
        <dbReference type="ARBA" id="ARBA00006835"/>
    </source>
</evidence>
<dbReference type="InterPro" id="IPR036388">
    <property type="entry name" value="WH-like_DNA-bd_sf"/>
</dbReference>
<dbReference type="Pfam" id="PF22536">
    <property type="entry name" value="WHD_POLR3C"/>
    <property type="match status" value="1"/>
</dbReference>
<evidence type="ECO:0000259" key="11">
    <source>
        <dbReference type="Pfam" id="PF05645"/>
    </source>
</evidence>
<protein>
    <recommendedName>
        <fullName evidence="4 9">DNA-directed RNA polymerase III subunit RPC3</fullName>
        <shortName evidence="9">RNA polymerase III subunit C3</shortName>
    </recommendedName>
</protein>
<evidence type="ECO:0000256" key="3">
    <source>
        <dbReference type="ARBA" id="ARBA00011206"/>
    </source>
</evidence>
<comment type="similarity">
    <text evidence="2 9">Belongs to the RNA polymerase beta chain family.</text>
</comment>
<keyword evidence="7 9" id="KW-0539">Nucleus</keyword>
<dbReference type="GO" id="GO:0005666">
    <property type="term" value="C:RNA polymerase III complex"/>
    <property type="evidence" value="ECO:0007669"/>
    <property type="project" value="UniProtKB-UniRule"/>
</dbReference>
<feature type="domain" description="RNA polymerase III subunit RPC82-related helix-turn-helix" evidence="12">
    <location>
        <begin position="9"/>
        <end position="67"/>
    </location>
</feature>
<dbReference type="AlphaFoldDB" id="A0AAD7QQM4"/>